<evidence type="ECO:0000256" key="2">
    <source>
        <dbReference type="ARBA" id="ARBA00023015"/>
    </source>
</evidence>
<keyword evidence="4" id="KW-0804">Transcription</keyword>
<keyword evidence="5" id="KW-0539">Nucleus</keyword>
<gene>
    <name evidence="8" type="ORF">PV04_04856</name>
</gene>
<dbReference type="PROSITE" id="PS00463">
    <property type="entry name" value="ZN2_CY6_FUNGAL_1"/>
    <property type="match status" value="1"/>
</dbReference>
<sequence>MKAQRPGSKPNAGARSTVKENRRASLGRTPRACDRCRVKKAKCDGAQVCKACQASDIPCVYSARRREARNYYCQMREVTDTALQRLYWACRRKTGFPGRIPDESTGVVSTTDILKGLGLINPEFDEFDLPKEIEPTVRPGDCSDRVQRSLLLIKPRGHDDSNDSQSVASADPTSSSPPVLGMQAHPTDIQATKSLPARPYGEIDTKDQFLAYSPAVKPVVRRDDNIKSSSRHTPFFHQADHLADSQQIDVDAFLDVSFCAPATSAPQSVYNGYRSAPSRTTPTAASHLPDEQAHPSPPDLIYDGFLSPWPGSLAAAHRSVAI</sequence>
<evidence type="ECO:0000256" key="1">
    <source>
        <dbReference type="ARBA" id="ARBA00004123"/>
    </source>
</evidence>
<dbReference type="SMART" id="SM00066">
    <property type="entry name" value="GAL4"/>
    <property type="match status" value="1"/>
</dbReference>
<dbReference type="PROSITE" id="PS50048">
    <property type="entry name" value="ZN2_CY6_FUNGAL_2"/>
    <property type="match status" value="1"/>
</dbReference>
<evidence type="ECO:0000259" key="7">
    <source>
        <dbReference type="PROSITE" id="PS50048"/>
    </source>
</evidence>
<dbReference type="GO" id="GO:0043565">
    <property type="term" value="F:sequence-specific DNA binding"/>
    <property type="evidence" value="ECO:0007669"/>
    <property type="project" value="TreeGrafter"/>
</dbReference>
<evidence type="ECO:0000256" key="4">
    <source>
        <dbReference type="ARBA" id="ARBA00023163"/>
    </source>
</evidence>
<keyword evidence="2" id="KW-0805">Transcription regulation</keyword>
<dbReference type="InterPro" id="IPR036864">
    <property type="entry name" value="Zn2-C6_fun-type_DNA-bd_sf"/>
</dbReference>
<dbReference type="Proteomes" id="UP000054266">
    <property type="component" value="Unassembled WGS sequence"/>
</dbReference>
<feature type="compositionally biased region" description="Polar residues" evidence="6">
    <location>
        <begin position="163"/>
        <end position="177"/>
    </location>
</feature>
<feature type="region of interest" description="Disordered" evidence="6">
    <location>
        <begin position="1"/>
        <end position="26"/>
    </location>
</feature>
<feature type="region of interest" description="Disordered" evidence="6">
    <location>
        <begin position="153"/>
        <end position="183"/>
    </location>
</feature>
<feature type="domain" description="Zn(2)-C6 fungal-type" evidence="7">
    <location>
        <begin position="32"/>
        <end position="61"/>
    </location>
</feature>
<dbReference type="GO" id="GO:0008270">
    <property type="term" value="F:zinc ion binding"/>
    <property type="evidence" value="ECO:0007669"/>
    <property type="project" value="InterPro"/>
</dbReference>
<protein>
    <recommendedName>
        <fullName evidence="7">Zn(2)-C6 fungal-type domain-containing protein</fullName>
    </recommendedName>
</protein>
<comment type="subcellular location">
    <subcellularLocation>
        <location evidence="1">Nucleus</location>
    </subcellularLocation>
</comment>
<dbReference type="GO" id="GO:0005634">
    <property type="term" value="C:nucleus"/>
    <property type="evidence" value="ECO:0007669"/>
    <property type="project" value="UniProtKB-SubCell"/>
</dbReference>
<dbReference type="PANTHER" id="PTHR47540">
    <property type="entry name" value="THIAMINE REPRESSIBLE GENES REGULATORY PROTEIN THI5"/>
    <property type="match status" value="1"/>
</dbReference>
<proteinExistence type="predicted"/>
<feature type="region of interest" description="Disordered" evidence="6">
    <location>
        <begin position="271"/>
        <end position="299"/>
    </location>
</feature>
<dbReference type="InterPro" id="IPR051711">
    <property type="entry name" value="Stress_Response_Reg"/>
</dbReference>
<dbReference type="EMBL" id="KN846958">
    <property type="protein sequence ID" value="KIW68945.1"/>
    <property type="molecule type" value="Genomic_DNA"/>
</dbReference>
<dbReference type="InterPro" id="IPR001138">
    <property type="entry name" value="Zn2Cys6_DnaBD"/>
</dbReference>
<evidence type="ECO:0000256" key="5">
    <source>
        <dbReference type="ARBA" id="ARBA00023242"/>
    </source>
</evidence>
<name>A0A0D2FQW8_9EURO</name>
<organism evidence="8 9">
    <name type="scientific">Phialophora macrospora</name>
    <dbReference type="NCBI Taxonomy" id="1851006"/>
    <lineage>
        <taxon>Eukaryota</taxon>
        <taxon>Fungi</taxon>
        <taxon>Dikarya</taxon>
        <taxon>Ascomycota</taxon>
        <taxon>Pezizomycotina</taxon>
        <taxon>Eurotiomycetes</taxon>
        <taxon>Chaetothyriomycetidae</taxon>
        <taxon>Chaetothyriales</taxon>
        <taxon>Herpotrichiellaceae</taxon>
        <taxon>Phialophora</taxon>
    </lineage>
</organism>
<reference evidence="8 9" key="1">
    <citation type="submission" date="2015-01" db="EMBL/GenBank/DDBJ databases">
        <title>The Genome Sequence of Capronia semiimmersa CBS27337.</title>
        <authorList>
            <consortium name="The Broad Institute Genomics Platform"/>
            <person name="Cuomo C."/>
            <person name="de Hoog S."/>
            <person name="Gorbushina A."/>
            <person name="Stielow B."/>
            <person name="Teixiera M."/>
            <person name="Abouelleil A."/>
            <person name="Chapman S.B."/>
            <person name="Priest M."/>
            <person name="Young S.K."/>
            <person name="Wortman J."/>
            <person name="Nusbaum C."/>
            <person name="Birren B."/>
        </authorList>
    </citation>
    <scope>NUCLEOTIDE SEQUENCE [LARGE SCALE GENOMIC DNA]</scope>
    <source>
        <strain evidence="8 9">CBS 27337</strain>
    </source>
</reference>
<dbReference type="STRING" id="5601.A0A0D2FQW8"/>
<evidence type="ECO:0000256" key="3">
    <source>
        <dbReference type="ARBA" id="ARBA00023125"/>
    </source>
</evidence>
<keyword evidence="9" id="KW-1185">Reference proteome</keyword>
<dbReference type="GO" id="GO:0045944">
    <property type="term" value="P:positive regulation of transcription by RNA polymerase II"/>
    <property type="evidence" value="ECO:0007669"/>
    <property type="project" value="TreeGrafter"/>
</dbReference>
<dbReference type="SUPFAM" id="SSF57701">
    <property type="entry name" value="Zn2/Cys6 DNA-binding domain"/>
    <property type="match status" value="1"/>
</dbReference>
<dbReference type="PANTHER" id="PTHR47540:SF2">
    <property type="entry name" value="ZN(II)2CYS6 TRANSCRIPTION FACTOR (EUROFUNG)"/>
    <property type="match status" value="1"/>
</dbReference>
<keyword evidence="3" id="KW-0238">DNA-binding</keyword>
<dbReference type="Gene3D" id="4.10.240.10">
    <property type="entry name" value="Zn(2)-C6 fungal-type DNA-binding domain"/>
    <property type="match status" value="1"/>
</dbReference>
<dbReference type="GO" id="GO:0000981">
    <property type="term" value="F:DNA-binding transcription factor activity, RNA polymerase II-specific"/>
    <property type="evidence" value="ECO:0007669"/>
    <property type="project" value="InterPro"/>
</dbReference>
<dbReference type="HOGENOM" id="CLU_074389_1_0_1"/>
<evidence type="ECO:0000313" key="8">
    <source>
        <dbReference type="EMBL" id="KIW68945.1"/>
    </source>
</evidence>
<evidence type="ECO:0000256" key="6">
    <source>
        <dbReference type="SAM" id="MobiDB-lite"/>
    </source>
</evidence>
<dbReference type="Pfam" id="PF00172">
    <property type="entry name" value="Zn_clus"/>
    <property type="match status" value="1"/>
</dbReference>
<dbReference type="CDD" id="cd00067">
    <property type="entry name" value="GAL4"/>
    <property type="match status" value="1"/>
</dbReference>
<dbReference type="AlphaFoldDB" id="A0A0D2FQW8"/>
<accession>A0A0D2FQW8</accession>
<evidence type="ECO:0000313" key="9">
    <source>
        <dbReference type="Proteomes" id="UP000054266"/>
    </source>
</evidence>